<reference evidence="1" key="2">
    <citation type="submission" date="2020-08" db="EMBL/GenBank/DDBJ databases">
        <authorList>
            <person name="Chen M."/>
            <person name="Teng W."/>
            <person name="Zhao L."/>
            <person name="Hu C."/>
            <person name="Zhou Y."/>
            <person name="Han B."/>
            <person name="Song L."/>
            <person name="Shu W."/>
        </authorList>
    </citation>
    <scope>NUCLEOTIDE SEQUENCE</scope>
    <source>
        <strain evidence="1">FACHB-1375</strain>
    </source>
</reference>
<accession>A0A926VG51</accession>
<dbReference type="Proteomes" id="UP000641646">
    <property type="component" value="Unassembled WGS sequence"/>
</dbReference>
<keyword evidence="2" id="KW-1185">Reference proteome</keyword>
<organism evidence="1 2">
    <name type="scientific">Aerosakkonema funiforme FACHB-1375</name>
    <dbReference type="NCBI Taxonomy" id="2949571"/>
    <lineage>
        <taxon>Bacteria</taxon>
        <taxon>Bacillati</taxon>
        <taxon>Cyanobacteriota</taxon>
        <taxon>Cyanophyceae</taxon>
        <taxon>Oscillatoriophycideae</taxon>
        <taxon>Aerosakkonematales</taxon>
        <taxon>Aerosakkonemataceae</taxon>
        <taxon>Aerosakkonema</taxon>
    </lineage>
</organism>
<evidence type="ECO:0000313" key="1">
    <source>
        <dbReference type="EMBL" id="MBD2183226.1"/>
    </source>
</evidence>
<dbReference type="EMBL" id="JACJPW010000050">
    <property type="protein sequence ID" value="MBD2183226.1"/>
    <property type="molecule type" value="Genomic_DNA"/>
</dbReference>
<sequence>MKTNSFKHLHYQKDKYSPFQCDTLIQNALQKPPARIPLYCLYSNWNTFQQLPWKCATYYPVEESYGCSILSAFAVRYLRSIKGRKATHFRNLLSYVSPWHCLVCCRGYGKGDLPSRVFRYWREFILEVEEAIFEELTPSVRRELNGELDGYRQIYNEIELTEEPPSYVRSLLNNELEEQPDPNLRTLTIFKERGEPV</sequence>
<name>A0A926VG51_9CYAN</name>
<dbReference type="AlphaFoldDB" id="A0A926VG51"/>
<comment type="caution">
    <text evidence="1">The sequence shown here is derived from an EMBL/GenBank/DDBJ whole genome shotgun (WGS) entry which is preliminary data.</text>
</comment>
<gene>
    <name evidence="1" type="ORF">H6G03_19520</name>
</gene>
<protein>
    <submittedName>
        <fullName evidence="1">Uncharacterized protein</fullName>
    </submittedName>
</protein>
<reference evidence="1" key="1">
    <citation type="journal article" date="2015" name="ISME J.">
        <title>Draft Genome Sequence of Streptomyces incarnatus NRRL8089, which Produces the Nucleoside Antibiotic Sinefungin.</title>
        <authorList>
            <person name="Oshima K."/>
            <person name="Hattori M."/>
            <person name="Shimizu H."/>
            <person name="Fukuda K."/>
            <person name="Nemoto M."/>
            <person name="Inagaki K."/>
            <person name="Tamura T."/>
        </authorList>
    </citation>
    <scope>NUCLEOTIDE SEQUENCE</scope>
    <source>
        <strain evidence="1">FACHB-1375</strain>
    </source>
</reference>
<evidence type="ECO:0000313" key="2">
    <source>
        <dbReference type="Proteomes" id="UP000641646"/>
    </source>
</evidence>
<proteinExistence type="predicted"/>